<feature type="region of interest" description="Disordered" evidence="1">
    <location>
        <begin position="1"/>
        <end position="52"/>
    </location>
</feature>
<evidence type="ECO:0000256" key="1">
    <source>
        <dbReference type="SAM" id="MobiDB-lite"/>
    </source>
</evidence>
<dbReference type="EMBL" id="BSOZ01000002">
    <property type="protein sequence ID" value="GLS03104.1"/>
    <property type="molecule type" value="Genomic_DNA"/>
</dbReference>
<accession>A0ABQ6BN72</accession>
<gene>
    <name evidence="2" type="ORF">GCM10007860_02470</name>
</gene>
<name>A0ABQ6BN72_9NEIS</name>
<comment type="caution">
    <text evidence="2">The sequence shown here is derived from an EMBL/GenBank/DDBJ whole genome shotgun (WGS) entry which is preliminary data.</text>
</comment>
<proteinExistence type="predicted"/>
<keyword evidence="3" id="KW-1185">Reference proteome</keyword>
<dbReference type="RefSeq" id="WP_018748280.1">
    <property type="nucleotide sequence ID" value="NZ_BAABUF010000005.1"/>
</dbReference>
<dbReference type="Proteomes" id="UP001156836">
    <property type="component" value="Unassembled WGS sequence"/>
</dbReference>
<evidence type="ECO:0000313" key="3">
    <source>
        <dbReference type="Proteomes" id="UP001156836"/>
    </source>
</evidence>
<evidence type="ECO:0000313" key="2">
    <source>
        <dbReference type="EMBL" id="GLS03104.1"/>
    </source>
</evidence>
<sequence>MKIKLPPSGKPRNPFAVAARQRVAGAHDKSGKAKRQAQRQALQRAWRTDRFD</sequence>
<reference evidence="3" key="1">
    <citation type="journal article" date="2019" name="Int. J. Syst. Evol. Microbiol.">
        <title>The Global Catalogue of Microorganisms (GCM) 10K type strain sequencing project: providing services to taxonomists for standard genome sequencing and annotation.</title>
        <authorList>
            <consortium name="The Broad Institute Genomics Platform"/>
            <consortium name="The Broad Institute Genome Sequencing Center for Infectious Disease"/>
            <person name="Wu L."/>
            <person name="Ma J."/>
        </authorList>
    </citation>
    <scope>NUCLEOTIDE SEQUENCE [LARGE SCALE GENOMIC DNA]</scope>
    <source>
        <strain evidence="3">NBRC 104970</strain>
    </source>
</reference>
<protein>
    <submittedName>
        <fullName evidence="2">Uncharacterized protein</fullName>
    </submittedName>
</protein>
<organism evidence="2 3">
    <name type="scientific">Chitiniphilus shinanonensis</name>
    <dbReference type="NCBI Taxonomy" id="553088"/>
    <lineage>
        <taxon>Bacteria</taxon>
        <taxon>Pseudomonadati</taxon>
        <taxon>Pseudomonadota</taxon>
        <taxon>Betaproteobacteria</taxon>
        <taxon>Neisseriales</taxon>
        <taxon>Chitinibacteraceae</taxon>
        <taxon>Chitiniphilus</taxon>
    </lineage>
</organism>